<evidence type="ECO:0000259" key="10">
    <source>
        <dbReference type="Pfam" id="PF14416"/>
    </source>
</evidence>
<evidence type="ECO:0000256" key="6">
    <source>
        <dbReference type="ARBA" id="ARBA00023034"/>
    </source>
</evidence>
<dbReference type="GO" id="GO:0000139">
    <property type="term" value="C:Golgi membrane"/>
    <property type="evidence" value="ECO:0007669"/>
    <property type="project" value="UniProtKB-SubCell"/>
</dbReference>
<dbReference type="Pfam" id="PF14416">
    <property type="entry name" value="PMR5N"/>
    <property type="match status" value="1"/>
</dbReference>
<dbReference type="InterPro" id="IPR025846">
    <property type="entry name" value="TBL_N"/>
</dbReference>
<keyword evidence="7 8" id="KW-0472">Membrane</keyword>
<keyword evidence="12" id="KW-1185">Reference proteome</keyword>
<evidence type="ECO:0000313" key="12">
    <source>
        <dbReference type="Proteomes" id="UP000243459"/>
    </source>
</evidence>
<dbReference type="EMBL" id="CM007390">
    <property type="protein sequence ID" value="ONK55772.1"/>
    <property type="molecule type" value="Genomic_DNA"/>
</dbReference>
<evidence type="ECO:0000256" key="4">
    <source>
        <dbReference type="ARBA" id="ARBA00022968"/>
    </source>
</evidence>
<dbReference type="OrthoDB" id="630188at2759"/>
<dbReference type="PANTHER" id="PTHR32285">
    <property type="entry name" value="PROTEIN TRICHOME BIREFRINGENCE-LIKE 9-RELATED"/>
    <property type="match status" value="1"/>
</dbReference>
<evidence type="ECO:0000256" key="8">
    <source>
        <dbReference type="SAM" id="Phobius"/>
    </source>
</evidence>
<dbReference type="Proteomes" id="UP000243459">
    <property type="component" value="Chromosome 10"/>
</dbReference>
<evidence type="ECO:0000256" key="3">
    <source>
        <dbReference type="ARBA" id="ARBA00022692"/>
    </source>
</evidence>
<keyword evidence="3 8" id="KW-0812">Transmembrane</keyword>
<dbReference type="PANTHER" id="PTHR32285:SF241">
    <property type="entry name" value="PROTEIN TRICHOME BIREFRINGENCE-LIKE 4"/>
    <property type="match status" value="1"/>
</dbReference>
<dbReference type="Gramene" id="ONK55772">
    <property type="protein sequence ID" value="ONK55772"/>
    <property type="gene ID" value="A4U43_C10F830"/>
</dbReference>
<accession>A0A5P1DZQ8</accession>
<organism evidence="11 12">
    <name type="scientific">Asparagus officinalis</name>
    <name type="common">Garden asparagus</name>
    <dbReference type="NCBI Taxonomy" id="4686"/>
    <lineage>
        <taxon>Eukaryota</taxon>
        <taxon>Viridiplantae</taxon>
        <taxon>Streptophyta</taxon>
        <taxon>Embryophyta</taxon>
        <taxon>Tracheophyta</taxon>
        <taxon>Spermatophyta</taxon>
        <taxon>Magnoliopsida</taxon>
        <taxon>Liliopsida</taxon>
        <taxon>Asparagales</taxon>
        <taxon>Asparagaceae</taxon>
        <taxon>Asparagoideae</taxon>
        <taxon>Asparagus</taxon>
    </lineage>
</organism>
<comment type="similarity">
    <text evidence="2">Belongs to the PC-esterase family. TBL subfamily.</text>
</comment>
<feature type="domain" description="Trichome birefringence-like C-terminal" evidence="9">
    <location>
        <begin position="164"/>
        <end position="438"/>
    </location>
</feature>
<dbReference type="OMA" id="TEPMKNE"/>
<feature type="transmembrane region" description="Helical" evidence="8">
    <location>
        <begin position="55"/>
        <end position="71"/>
    </location>
</feature>
<evidence type="ECO:0000313" key="11">
    <source>
        <dbReference type="EMBL" id="ONK55772.1"/>
    </source>
</evidence>
<name>A0A5P1DZQ8_ASPOF</name>
<sequence>MYGKYLIYKYPIYTAFFYSLTLKTPCIQRKDPPRLFLLSTLLHSLMEPFRNPSRFFIYFYLIIIFIIAIGYREIIVIKPKLSPFVKNQYATTLEIKNQSQALVYRDKEEICNIFDGRWVVGRDSGSGYGPGTCPFVEDRFNCFKYGRRDLDYVKWRWKPKDCDLQRIDGKKMLEMLRGKRLAFVGDSLNRNMWESLACILGNSLENKTNILQISGSDFKGENTWAFVFSDYNCSIEFIQSWYLVEDFKVKNENRVEKVRLDLIKSNAHHYKDADAIVFNTGHWWTHDKTSQGKEFYHEGNSSYSQLSTEEALSKAMRTWAHWVEAHIDIRRTRVFFRGYSSSHFGGGKWNEGGNCHGETIPVIYDKELVKAPKLVEVVESVIEEMKSPVMYLNITRMTDYRKDGHPSKFQPPEVKNQDCSHWCLPGIPDVWNEMLYAMLLRTL</sequence>
<reference evidence="12" key="1">
    <citation type="journal article" date="2017" name="Nat. Commun.">
        <title>The asparagus genome sheds light on the origin and evolution of a young Y chromosome.</title>
        <authorList>
            <person name="Harkess A."/>
            <person name="Zhou J."/>
            <person name="Xu C."/>
            <person name="Bowers J.E."/>
            <person name="Van der Hulst R."/>
            <person name="Ayyampalayam S."/>
            <person name="Mercati F."/>
            <person name="Riccardi P."/>
            <person name="McKain M.R."/>
            <person name="Kakrana A."/>
            <person name="Tang H."/>
            <person name="Ray J."/>
            <person name="Groenendijk J."/>
            <person name="Arikit S."/>
            <person name="Mathioni S.M."/>
            <person name="Nakano M."/>
            <person name="Shan H."/>
            <person name="Telgmann-Rauber A."/>
            <person name="Kanno A."/>
            <person name="Yue Z."/>
            <person name="Chen H."/>
            <person name="Li W."/>
            <person name="Chen Y."/>
            <person name="Xu X."/>
            <person name="Zhang Y."/>
            <person name="Luo S."/>
            <person name="Chen H."/>
            <person name="Gao J."/>
            <person name="Mao Z."/>
            <person name="Pires J.C."/>
            <person name="Luo M."/>
            <person name="Kudrna D."/>
            <person name="Wing R.A."/>
            <person name="Meyers B.C."/>
            <person name="Yi K."/>
            <person name="Kong H."/>
            <person name="Lavrijsen P."/>
            <person name="Sunseri F."/>
            <person name="Falavigna A."/>
            <person name="Ye Y."/>
            <person name="Leebens-Mack J.H."/>
            <person name="Chen G."/>
        </authorList>
    </citation>
    <scope>NUCLEOTIDE SEQUENCE [LARGE SCALE GENOMIC DNA]</scope>
    <source>
        <strain evidence="12">cv. DH0086</strain>
    </source>
</reference>
<keyword evidence="6" id="KW-0333">Golgi apparatus</keyword>
<evidence type="ECO:0000256" key="7">
    <source>
        <dbReference type="ARBA" id="ARBA00023136"/>
    </source>
</evidence>
<protein>
    <submittedName>
        <fullName evidence="11">Uncharacterized protein</fullName>
    </submittedName>
</protein>
<comment type="subcellular location">
    <subcellularLocation>
        <location evidence="1">Golgi apparatus membrane</location>
        <topology evidence="1">Single-pass type II membrane protein</topology>
    </subcellularLocation>
</comment>
<keyword evidence="5 8" id="KW-1133">Transmembrane helix</keyword>
<proteinExistence type="inferred from homology"/>
<dbReference type="GO" id="GO:1990538">
    <property type="term" value="F:xylan O-acetyltransferase activity"/>
    <property type="evidence" value="ECO:0007669"/>
    <property type="project" value="UniProtKB-ARBA"/>
</dbReference>
<dbReference type="AlphaFoldDB" id="A0A5P1DZQ8"/>
<dbReference type="InterPro" id="IPR026057">
    <property type="entry name" value="TBL_C"/>
</dbReference>
<gene>
    <name evidence="11" type="ORF">A4U43_C10F830</name>
</gene>
<evidence type="ECO:0000256" key="5">
    <source>
        <dbReference type="ARBA" id="ARBA00022989"/>
    </source>
</evidence>
<evidence type="ECO:0000256" key="2">
    <source>
        <dbReference type="ARBA" id="ARBA00007727"/>
    </source>
</evidence>
<evidence type="ECO:0000256" key="1">
    <source>
        <dbReference type="ARBA" id="ARBA00004323"/>
    </source>
</evidence>
<dbReference type="InterPro" id="IPR029962">
    <property type="entry name" value="TBL"/>
</dbReference>
<feature type="domain" description="Trichome birefringence-like N-terminal" evidence="10">
    <location>
        <begin position="111"/>
        <end position="163"/>
    </location>
</feature>
<evidence type="ECO:0000259" key="9">
    <source>
        <dbReference type="Pfam" id="PF13839"/>
    </source>
</evidence>
<dbReference type="Pfam" id="PF13839">
    <property type="entry name" value="PC-Esterase"/>
    <property type="match status" value="1"/>
</dbReference>
<keyword evidence="4" id="KW-0735">Signal-anchor</keyword>